<keyword evidence="10" id="KW-1185">Reference proteome</keyword>
<evidence type="ECO:0000313" key="10">
    <source>
        <dbReference type="Proteomes" id="UP000661112"/>
    </source>
</evidence>
<evidence type="ECO:0000256" key="5">
    <source>
        <dbReference type="ARBA" id="ARBA00022989"/>
    </source>
</evidence>
<feature type="transmembrane region" description="Helical" evidence="7">
    <location>
        <begin position="163"/>
        <end position="181"/>
    </location>
</feature>
<protein>
    <submittedName>
        <fullName evidence="9">Acyltransferase</fullName>
    </submittedName>
</protein>
<keyword evidence="3" id="KW-1003">Cell membrane</keyword>
<feature type="transmembrane region" description="Helical" evidence="7">
    <location>
        <begin position="21"/>
        <end position="43"/>
    </location>
</feature>
<sequence length="359" mass="41834">MTEHTIDNHQYFKKQLSKYLYLIRGIAIILVVVGHVIGYNISYGMRQIYNSNLSLLGWICDLINTFHMPTFFIASGIAFAAFSNKNLTYQKFFTSKFQKLLVPLLVWCPLYFIFQSLAKSRTFSIFDIINSVIYPYEIFWFLHVLIFSTLLSFIYFKNWRSVESYLILSVALFIISVLANNKSIQDYFFWNIFYAFGIFINRYLWKIETIFCKNSHIVNQVLTQCLFLSILIACESLLPKDASVDYLRLINGTVGFMFLYLLSIQLINYVDRSSSEKGELWQKITEYLQYCGTASMAIYLFHGYFTGITKVLLLRTANLPNPILYFLIVSLAGILFPLLIYNTFKTRSKLFLYSIGAAK</sequence>
<keyword evidence="6 7" id="KW-0472">Membrane</keyword>
<keyword evidence="9" id="KW-0012">Acyltransferase</keyword>
<evidence type="ECO:0000256" key="1">
    <source>
        <dbReference type="ARBA" id="ARBA00004651"/>
    </source>
</evidence>
<evidence type="ECO:0000256" key="6">
    <source>
        <dbReference type="ARBA" id="ARBA00023136"/>
    </source>
</evidence>
<feature type="transmembrane region" description="Helical" evidence="7">
    <location>
        <begin position="250"/>
        <end position="267"/>
    </location>
</feature>
<feature type="transmembrane region" description="Helical" evidence="7">
    <location>
        <begin position="100"/>
        <end position="118"/>
    </location>
</feature>
<evidence type="ECO:0000313" key="9">
    <source>
        <dbReference type="EMBL" id="MBD2501186.1"/>
    </source>
</evidence>
<dbReference type="InterPro" id="IPR002656">
    <property type="entry name" value="Acyl_transf_3_dom"/>
</dbReference>
<evidence type="ECO:0000256" key="4">
    <source>
        <dbReference type="ARBA" id="ARBA00022692"/>
    </source>
</evidence>
<dbReference type="GO" id="GO:0016746">
    <property type="term" value="F:acyltransferase activity"/>
    <property type="evidence" value="ECO:0007669"/>
    <property type="project" value="UniProtKB-KW"/>
</dbReference>
<dbReference type="EMBL" id="JACJSG010000013">
    <property type="protein sequence ID" value="MBD2501186.1"/>
    <property type="molecule type" value="Genomic_DNA"/>
</dbReference>
<gene>
    <name evidence="9" type="ORF">H6G83_11335</name>
</gene>
<feature type="transmembrane region" description="Helical" evidence="7">
    <location>
        <begin position="217"/>
        <end position="238"/>
    </location>
</feature>
<evidence type="ECO:0000256" key="7">
    <source>
        <dbReference type="SAM" id="Phobius"/>
    </source>
</evidence>
<organism evidence="9 10">
    <name type="scientific">Anabaena azotica FACHB-119</name>
    <dbReference type="NCBI Taxonomy" id="947527"/>
    <lineage>
        <taxon>Bacteria</taxon>
        <taxon>Bacillati</taxon>
        <taxon>Cyanobacteriota</taxon>
        <taxon>Cyanophyceae</taxon>
        <taxon>Nostocales</taxon>
        <taxon>Nostocaceae</taxon>
        <taxon>Anabaena</taxon>
        <taxon>Anabaena azotica</taxon>
    </lineage>
</organism>
<feature type="domain" description="Acyltransferase 3" evidence="8">
    <location>
        <begin position="19"/>
        <end position="341"/>
    </location>
</feature>
<feature type="transmembrane region" description="Helical" evidence="7">
    <location>
        <begin position="138"/>
        <end position="156"/>
    </location>
</feature>
<comment type="caution">
    <text evidence="9">The sequence shown here is derived from an EMBL/GenBank/DDBJ whole genome shotgun (WGS) entry which is preliminary data.</text>
</comment>
<accession>A0ABR8D4U9</accession>
<dbReference type="Pfam" id="PF01757">
    <property type="entry name" value="Acyl_transf_3"/>
    <property type="match status" value="1"/>
</dbReference>
<feature type="transmembrane region" description="Helical" evidence="7">
    <location>
        <begin position="187"/>
        <end position="205"/>
    </location>
</feature>
<reference evidence="9 10" key="1">
    <citation type="journal article" date="2020" name="ISME J.">
        <title>Comparative genomics reveals insights into cyanobacterial evolution and habitat adaptation.</title>
        <authorList>
            <person name="Chen M.Y."/>
            <person name="Teng W.K."/>
            <person name="Zhao L."/>
            <person name="Hu C.X."/>
            <person name="Zhou Y.K."/>
            <person name="Han B.P."/>
            <person name="Song L.R."/>
            <person name="Shu W.S."/>
        </authorList>
    </citation>
    <scope>NUCLEOTIDE SEQUENCE [LARGE SCALE GENOMIC DNA]</scope>
    <source>
        <strain evidence="9 10">FACHB-119</strain>
    </source>
</reference>
<comment type="similarity">
    <text evidence="2">Belongs to the acyltransferase 3 family.</text>
</comment>
<name>A0ABR8D4U9_9NOST</name>
<feature type="transmembrane region" description="Helical" evidence="7">
    <location>
        <begin position="55"/>
        <end position="79"/>
    </location>
</feature>
<keyword evidence="9" id="KW-0808">Transferase</keyword>
<feature type="transmembrane region" description="Helical" evidence="7">
    <location>
        <begin position="325"/>
        <end position="344"/>
    </location>
</feature>
<dbReference type="RefSeq" id="WP_190471465.1">
    <property type="nucleotide sequence ID" value="NZ_JACJSG010000013.1"/>
</dbReference>
<evidence type="ECO:0000256" key="2">
    <source>
        <dbReference type="ARBA" id="ARBA00007400"/>
    </source>
</evidence>
<feature type="transmembrane region" description="Helical" evidence="7">
    <location>
        <begin position="287"/>
        <end position="305"/>
    </location>
</feature>
<proteinExistence type="inferred from homology"/>
<dbReference type="Proteomes" id="UP000661112">
    <property type="component" value="Unassembled WGS sequence"/>
</dbReference>
<dbReference type="PANTHER" id="PTHR40074:SF2">
    <property type="entry name" value="O-ACETYLTRANSFERASE WECH"/>
    <property type="match status" value="1"/>
</dbReference>
<keyword evidence="5 7" id="KW-1133">Transmembrane helix</keyword>
<evidence type="ECO:0000256" key="3">
    <source>
        <dbReference type="ARBA" id="ARBA00022475"/>
    </source>
</evidence>
<evidence type="ECO:0000259" key="8">
    <source>
        <dbReference type="Pfam" id="PF01757"/>
    </source>
</evidence>
<comment type="subcellular location">
    <subcellularLocation>
        <location evidence="1">Cell membrane</location>
        <topology evidence="1">Multi-pass membrane protein</topology>
    </subcellularLocation>
</comment>
<keyword evidence="4 7" id="KW-0812">Transmembrane</keyword>
<dbReference type="PANTHER" id="PTHR40074">
    <property type="entry name" value="O-ACETYLTRANSFERASE WECH"/>
    <property type="match status" value="1"/>
</dbReference>